<evidence type="ECO:0000256" key="7">
    <source>
        <dbReference type="ARBA" id="ARBA00022670"/>
    </source>
</evidence>
<dbReference type="SUPFAM" id="SSF55486">
    <property type="entry name" value="Metalloproteases ('zincins'), catalytic domain"/>
    <property type="match status" value="1"/>
</dbReference>
<keyword evidence="7" id="KW-0645">Protease</keyword>
<dbReference type="EMBL" id="LN829119">
    <property type="protein sequence ID" value="CPR21996.1"/>
    <property type="molecule type" value="Genomic_DNA"/>
</dbReference>
<dbReference type="PANTHER" id="PTHR46322">
    <property type="entry name" value="PUROMYCIN-SENSITIVE AMINOPEPTIDASE"/>
    <property type="match status" value="1"/>
</dbReference>
<proteinExistence type="inferred from homology"/>
<dbReference type="InterPro" id="IPR045357">
    <property type="entry name" value="Aminopeptidase_N-like_N"/>
</dbReference>
<evidence type="ECO:0000256" key="8">
    <source>
        <dbReference type="ARBA" id="ARBA00022723"/>
    </source>
</evidence>
<evidence type="ECO:0000256" key="5">
    <source>
        <dbReference type="ARBA" id="ARBA00015611"/>
    </source>
</evidence>
<dbReference type="Pfam" id="PF17432">
    <property type="entry name" value="DUF3458_C"/>
    <property type="match status" value="1"/>
</dbReference>
<keyword evidence="20" id="KW-1185">Reference proteome</keyword>
<evidence type="ECO:0000256" key="10">
    <source>
        <dbReference type="ARBA" id="ARBA00022833"/>
    </source>
</evidence>
<dbReference type="GO" id="GO:0008237">
    <property type="term" value="F:metallopeptidase activity"/>
    <property type="evidence" value="ECO:0007669"/>
    <property type="project" value="UniProtKB-UniRule"/>
</dbReference>
<dbReference type="KEGG" id="fiy:BN1229_v1_3429"/>
<protein>
    <recommendedName>
        <fullName evidence="5 13">Aminopeptidase N</fullName>
        <ecNumber evidence="4 13">3.4.11.2</ecNumber>
    </recommendedName>
</protein>
<keyword evidence="11" id="KW-0482">Metalloprotease</keyword>
<evidence type="ECO:0000256" key="13">
    <source>
        <dbReference type="NCBIfam" id="TIGR02414"/>
    </source>
</evidence>
<name>A0A0D6JJ98_9HYPH</name>
<keyword evidence="8" id="KW-0479">Metal-binding</keyword>
<dbReference type="FunFam" id="2.60.40.1840:FF:000001">
    <property type="entry name" value="Aminopeptidase N"/>
    <property type="match status" value="1"/>
</dbReference>
<dbReference type="Pfam" id="PF11940">
    <property type="entry name" value="DUF3458"/>
    <property type="match status" value="1"/>
</dbReference>
<dbReference type="FunFam" id="3.30.2010.30:FF:000002">
    <property type="entry name" value="Putative aminopeptidase N"/>
    <property type="match status" value="1"/>
</dbReference>
<dbReference type="InterPro" id="IPR035414">
    <property type="entry name" value="Peptidase_M1_pepN_Ig-like"/>
</dbReference>
<evidence type="ECO:0000256" key="12">
    <source>
        <dbReference type="ARBA" id="ARBA00059739"/>
    </source>
</evidence>
<dbReference type="Gene3D" id="3.30.2010.30">
    <property type="match status" value="1"/>
</dbReference>
<dbReference type="Gene3D" id="2.60.40.1730">
    <property type="entry name" value="tricorn interacting facor f3 domain"/>
    <property type="match status" value="1"/>
</dbReference>
<dbReference type="GO" id="GO:0006508">
    <property type="term" value="P:proteolysis"/>
    <property type="evidence" value="ECO:0007669"/>
    <property type="project" value="UniProtKB-UniRule"/>
</dbReference>
<evidence type="ECO:0000313" key="19">
    <source>
        <dbReference type="EMBL" id="CPR21996.1"/>
    </source>
</evidence>
<dbReference type="InterPro" id="IPR001930">
    <property type="entry name" value="Peptidase_M1"/>
</dbReference>
<evidence type="ECO:0000256" key="3">
    <source>
        <dbReference type="ARBA" id="ARBA00010136"/>
    </source>
</evidence>
<dbReference type="Pfam" id="PF17900">
    <property type="entry name" value="Peptidase_M1_N"/>
    <property type="match status" value="1"/>
</dbReference>
<dbReference type="GO" id="GO:0008270">
    <property type="term" value="F:zinc ion binding"/>
    <property type="evidence" value="ECO:0007669"/>
    <property type="project" value="InterPro"/>
</dbReference>
<dbReference type="NCBIfam" id="TIGR02414">
    <property type="entry name" value="pepN_proteo"/>
    <property type="match status" value="1"/>
</dbReference>
<accession>A0A0D6JJ98</accession>
<dbReference type="Pfam" id="PF01433">
    <property type="entry name" value="Peptidase_M1"/>
    <property type="match status" value="1"/>
</dbReference>
<evidence type="ECO:0000259" key="18">
    <source>
        <dbReference type="Pfam" id="PF17900"/>
    </source>
</evidence>
<feature type="domain" description="Peptidase M1 alanyl aminopeptidase Ig-like fold" evidence="16">
    <location>
        <begin position="487"/>
        <end position="589"/>
    </location>
</feature>
<evidence type="ECO:0000259" key="16">
    <source>
        <dbReference type="Pfam" id="PF11940"/>
    </source>
</evidence>
<feature type="domain" description="Aminopeptidase N-like N-terminal" evidence="18">
    <location>
        <begin position="60"/>
        <end position="229"/>
    </location>
</feature>
<evidence type="ECO:0000256" key="1">
    <source>
        <dbReference type="ARBA" id="ARBA00000098"/>
    </source>
</evidence>
<evidence type="ECO:0000259" key="15">
    <source>
        <dbReference type="Pfam" id="PF01433"/>
    </source>
</evidence>
<reference evidence="20" key="1">
    <citation type="submission" date="2015-02" db="EMBL/GenBank/DDBJ databases">
        <authorList>
            <person name="Chooi Y.-H."/>
        </authorList>
    </citation>
    <scope>NUCLEOTIDE SEQUENCE [LARGE SCALE GENOMIC DNA]</scope>
    <source>
        <strain evidence="20">strain Y</strain>
    </source>
</reference>
<evidence type="ECO:0000256" key="11">
    <source>
        <dbReference type="ARBA" id="ARBA00023049"/>
    </source>
</evidence>
<gene>
    <name evidence="19" type="primary">pepN</name>
    <name evidence="19" type="ORF">YBN1229_v1_3429</name>
</gene>
<dbReference type="InterPro" id="IPR027268">
    <property type="entry name" value="Peptidase_M4/M1_CTD_sf"/>
</dbReference>
<evidence type="ECO:0000256" key="2">
    <source>
        <dbReference type="ARBA" id="ARBA00001947"/>
    </source>
</evidence>
<dbReference type="InterPro" id="IPR042097">
    <property type="entry name" value="Aminopeptidase_N-like_N_sf"/>
</dbReference>
<evidence type="ECO:0000259" key="17">
    <source>
        <dbReference type="Pfam" id="PF17432"/>
    </source>
</evidence>
<dbReference type="InterPro" id="IPR038438">
    <property type="entry name" value="PepN_Ig-like_sf"/>
</dbReference>
<dbReference type="Gene3D" id="2.60.40.1840">
    <property type="match status" value="1"/>
</dbReference>
<evidence type="ECO:0000313" key="20">
    <source>
        <dbReference type="Proteomes" id="UP000033187"/>
    </source>
</evidence>
<dbReference type="Gene3D" id="1.10.390.10">
    <property type="entry name" value="Neutral Protease Domain 2"/>
    <property type="match status" value="1"/>
</dbReference>
<dbReference type="GO" id="GO:0016285">
    <property type="term" value="F:alanyl aminopeptidase activity"/>
    <property type="evidence" value="ECO:0007669"/>
    <property type="project" value="UniProtKB-EC"/>
</dbReference>
<dbReference type="PRINTS" id="PR00756">
    <property type="entry name" value="ALADIPTASE"/>
</dbReference>
<organism evidence="19 20">
    <name type="scientific">Candidatus Filomicrobium marinum</name>
    <dbReference type="NCBI Taxonomy" id="1608628"/>
    <lineage>
        <taxon>Bacteria</taxon>
        <taxon>Pseudomonadati</taxon>
        <taxon>Pseudomonadota</taxon>
        <taxon>Alphaproteobacteria</taxon>
        <taxon>Hyphomicrobiales</taxon>
        <taxon>Hyphomicrobiaceae</taxon>
        <taxon>Filomicrobium</taxon>
    </lineage>
</organism>
<dbReference type="InterPro" id="IPR012779">
    <property type="entry name" value="Peptidase_M1_pepN"/>
</dbReference>
<dbReference type="Proteomes" id="UP000033187">
    <property type="component" value="Chromosome 1"/>
</dbReference>
<comment type="similarity">
    <text evidence="3">Belongs to the peptidase M1 family.</text>
</comment>
<dbReference type="InterPro" id="IPR014782">
    <property type="entry name" value="Peptidase_M1_dom"/>
</dbReference>
<keyword evidence="9 19" id="KW-0378">Hydrolase</keyword>
<comment type="cofactor">
    <cofactor evidence="2">
        <name>Zn(2+)</name>
        <dbReference type="ChEBI" id="CHEBI:29105"/>
    </cofactor>
</comment>
<keyword evidence="10" id="KW-0862">Zinc</keyword>
<comment type="function">
    <text evidence="12">Aminopeptidase N is involved in the degradation of intracellular peptides generated by protein breakdown during normal growth as well as in response to nutrient starvation.</text>
</comment>
<dbReference type="KEGG" id="fil:BN1229_v1_2486"/>
<evidence type="ECO:0000256" key="6">
    <source>
        <dbReference type="ARBA" id="ARBA00022438"/>
    </source>
</evidence>
<dbReference type="SUPFAM" id="SSF63737">
    <property type="entry name" value="Leukotriene A4 hydrolase N-terminal domain"/>
    <property type="match status" value="1"/>
</dbReference>
<dbReference type="CDD" id="cd09600">
    <property type="entry name" value="M1_APN"/>
    <property type="match status" value="1"/>
</dbReference>
<dbReference type="Gene3D" id="1.25.50.10">
    <property type="entry name" value="Peptidase M1, alanyl aminopeptidase, C-terminal domain"/>
    <property type="match status" value="1"/>
</dbReference>
<evidence type="ECO:0000256" key="9">
    <source>
        <dbReference type="ARBA" id="ARBA00022801"/>
    </source>
</evidence>
<dbReference type="EC" id="3.4.11.2" evidence="4 13"/>
<feature type="domain" description="Peptidase M1 membrane alanine aminopeptidase" evidence="15">
    <location>
        <begin position="268"/>
        <end position="479"/>
    </location>
</feature>
<feature type="domain" description="Peptidase M1 alanyl aminopeptidase C-terminal" evidence="17">
    <location>
        <begin position="594"/>
        <end position="916"/>
    </location>
</feature>
<evidence type="ECO:0000256" key="14">
    <source>
        <dbReference type="SAM" id="MobiDB-lite"/>
    </source>
</evidence>
<dbReference type="FunFam" id="2.60.40.1730:FF:000005">
    <property type="entry name" value="Aminopeptidase N"/>
    <property type="match status" value="1"/>
</dbReference>
<sequence>MGNPLTRTLERKRNHRHSGRMPQLHAPDPALPEHKMKTDTPRPIYLRDYRPPNFLIKSVNLDFKLDAAATKVRSRLKVRHNPKSQVHNAPLILDGENLKLDAVILDGNTLTRSQYRLTKTSLTIPETPIKPFTLEIHTTIDPSQNKSLQGLYRSRGVFCTQCEAQGFRRITYFLDRPDVLSTYTVRLEADPKEAPVLLSNGNRLERGTSDRGERHYAVWHDPHPKPCYLFALVAGDLSSIAADFKTASGSDVGLTIYVEHGKEERAAWAMDSLKRSMRWDEKRFGREYDLEVFNIVAVSDFNMGAMENKGLNIFNDRLVLASPETATDTTFEAIESVVAHEYFHNWTGNRITCRDWFQLCLKEGLTVYRDQEFSADERSRVVQRISDVRQLKAHQFPEDSGPLAHPVRPESYIEINNFYTATVYEKGAEIVRMIATILGAEAFRSGMDLYFERHDGEAATIEQFLECFAEVSGRDLSQFALWYSQSGTPHVECRTSYDKRAQTYSLTLKQTTPQTPGQQQKNPMHIPVRIGLLGPDGHDLPLTTDAGDALQDDIIHLRQPSQTITFTDVPARPVPSVLREFSAPVHLEVELSEKDLAFLLANDSDAFNRWQAANTYAMRTMVAMVEALSRGKRSSRGTGFAKALSAALVDDNLDWAFRAELMRLPSQSDVATEIGQNVDHTFIYRAHRQLTRLIARRLEDQLAAIHDTLKESGPFSPDAANAGKRAARNAALQLLASLGSKTAINRTADQYFNASNMTEAAHALNLLAASNSPQRRTALDHFYQRWHEDHVVIDTWFVAQAQSPRNNALDVVRALTRHERFDITAPNKVRALIGNFALMNPVQFNRPDGKGYEFLVEQILAIDRFNPQIAARLLNAMRSWRALEPKRRKLARNALTKITKHPDPSRDVHEIVLRILDE</sequence>
<keyword evidence="6 19" id="KW-0031">Aminopeptidase</keyword>
<dbReference type="MEROPS" id="M01.005"/>
<dbReference type="InterPro" id="IPR024601">
    <property type="entry name" value="Peptidase_M1_pepN_C"/>
</dbReference>
<comment type="catalytic activity">
    <reaction evidence="1">
        <text>Release of an N-terminal amino acid, Xaa-|-Yaa- from a peptide, amide or arylamide. Xaa is preferably Ala, but may be most amino acids including Pro (slow action). When a terminal hydrophobic residue is followed by a prolyl residue, the two may be released as an intact Xaa-Pro dipeptide.</text>
        <dbReference type="EC" id="3.4.11.2"/>
    </reaction>
</comment>
<dbReference type="AlphaFoldDB" id="A0A0D6JJ98"/>
<evidence type="ECO:0000256" key="4">
    <source>
        <dbReference type="ARBA" id="ARBA00012564"/>
    </source>
</evidence>
<dbReference type="PANTHER" id="PTHR46322:SF1">
    <property type="entry name" value="PUROMYCIN-SENSITIVE AMINOPEPTIDASE"/>
    <property type="match status" value="1"/>
</dbReference>
<dbReference type="InterPro" id="IPR037144">
    <property type="entry name" value="Peptidase_M1_pepN_C_sf"/>
</dbReference>
<feature type="region of interest" description="Disordered" evidence="14">
    <location>
        <begin position="12"/>
        <end position="38"/>
    </location>
</feature>